<evidence type="ECO:0000256" key="1">
    <source>
        <dbReference type="SAM" id="MobiDB-lite"/>
    </source>
</evidence>
<proteinExistence type="predicted"/>
<feature type="compositionally biased region" description="Low complexity" evidence="1">
    <location>
        <begin position="29"/>
        <end position="43"/>
    </location>
</feature>
<protein>
    <submittedName>
        <fullName evidence="2">Uncharacterized protein</fullName>
    </submittedName>
</protein>
<comment type="caution">
    <text evidence="2">The sequence shown here is derived from an EMBL/GenBank/DDBJ whole genome shotgun (WGS) entry which is preliminary data.</text>
</comment>
<organism evidence="2 3">
    <name type="scientific">Trametes cubensis</name>
    <dbReference type="NCBI Taxonomy" id="1111947"/>
    <lineage>
        <taxon>Eukaryota</taxon>
        <taxon>Fungi</taxon>
        <taxon>Dikarya</taxon>
        <taxon>Basidiomycota</taxon>
        <taxon>Agaricomycotina</taxon>
        <taxon>Agaricomycetes</taxon>
        <taxon>Polyporales</taxon>
        <taxon>Polyporaceae</taxon>
        <taxon>Trametes</taxon>
    </lineage>
</organism>
<name>A0AAD7TYV0_9APHY</name>
<gene>
    <name evidence="2" type="ORF">ONZ51_g4170</name>
</gene>
<feature type="region of interest" description="Disordered" evidence="1">
    <location>
        <begin position="1"/>
        <end position="52"/>
    </location>
</feature>
<dbReference type="EMBL" id="JAPEVG010000078">
    <property type="protein sequence ID" value="KAJ8487490.1"/>
    <property type="molecule type" value="Genomic_DNA"/>
</dbReference>
<accession>A0AAD7TYV0</accession>
<evidence type="ECO:0000313" key="3">
    <source>
        <dbReference type="Proteomes" id="UP001215151"/>
    </source>
</evidence>
<keyword evidence="3" id="KW-1185">Reference proteome</keyword>
<dbReference type="Proteomes" id="UP001215151">
    <property type="component" value="Unassembled WGS sequence"/>
</dbReference>
<sequence>MSSSSLATKALRRSLRRATPSHARHRSTDASSSSATAASSSQSKLDVKPQSTLPDDKMRVLVNLYHQSGSFITKENLSDRIDQAFAKAKHITVLGPESTLRSLQVQVEQRRANPKFGTSNQATPYREGELWSDLRPIRERAVLTTLFGMVGRRLPGYDVLKEEEERIKRKLKEAEEAQRDS</sequence>
<evidence type="ECO:0000313" key="2">
    <source>
        <dbReference type="EMBL" id="KAJ8487490.1"/>
    </source>
</evidence>
<reference evidence="2" key="1">
    <citation type="submission" date="2022-11" db="EMBL/GenBank/DDBJ databases">
        <title>Genome Sequence of Cubamyces cubensis.</title>
        <authorList>
            <person name="Buettner E."/>
        </authorList>
    </citation>
    <scope>NUCLEOTIDE SEQUENCE</scope>
    <source>
        <strain evidence="2">MPL-01</strain>
    </source>
</reference>
<dbReference type="AlphaFoldDB" id="A0AAD7TYV0"/>